<dbReference type="FunFam" id="3.40.50.1970:FF:000003">
    <property type="entry name" value="Alcohol dehydrogenase, iron-containing"/>
    <property type="match status" value="1"/>
</dbReference>
<dbReference type="RefSeq" id="WP_311866550.1">
    <property type="nucleotide sequence ID" value="NZ_JARQBZ010000001.1"/>
</dbReference>
<dbReference type="GO" id="GO:0046872">
    <property type="term" value="F:metal ion binding"/>
    <property type="evidence" value="ECO:0007669"/>
    <property type="project" value="InterPro"/>
</dbReference>
<dbReference type="EC" id="1.1.1.77" evidence="4"/>
<dbReference type="FunFam" id="1.20.1090.10:FF:000001">
    <property type="entry name" value="Aldehyde-alcohol dehydrogenase"/>
    <property type="match status" value="1"/>
</dbReference>
<dbReference type="CDD" id="cd08176">
    <property type="entry name" value="LPO"/>
    <property type="match status" value="1"/>
</dbReference>
<dbReference type="SUPFAM" id="SSF56796">
    <property type="entry name" value="Dehydroquinate synthase-like"/>
    <property type="match status" value="1"/>
</dbReference>
<dbReference type="PROSITE" id="PS00060">
    <property type="entry name" value="ADH_IRON_2"/>
    <property type="match status" value="1"/>
</dbReference>
<evidence type="ECO:0000259" key="3">
    <source>
        <dbReference type="Pfam" id="PF25137"/>
    </source>
</evidence>
<dbReference type="Pfam" id="PF25137">
    <property type="entry name" value="ADH_Fe_C"/>
    <property type="match status" value="1"/>
</dbReference>
<dbReference type="GO" id="GO:0004022">
    <property type="term" value="F:alcohol dehydrogenase (NAD+) activity"/>
    <property type="evidence" value="ECO:0007669"/>
    <property type="project" value="UniProtKB-ARBA"/>
</dbReference>
<dbReference type="GO" id="GO:0008912">
    <property type="term" value="F:lactaldehyde reductase activity"/>
    <property type="evidence" value="ECO:0007669"/>
    <property type="project" value="UniProtKB-EC"/>
</dbReference>
<dbReference type="Gene3D" id="3.40.50.1970">
    <property type="match status" value="1"/>
</dbReference>
<evidence type="ECO:0000259" key="2">
    <source>
        <dbReference type="Pfam" id="PF00465"/>
    </source>
</evidence>
<gene>
    <name evidence="4" type="primary">fucO</name>
    <name evidence="4" type="ORF">P7H70_00555</name>
</gene>
<dbReference type="NCBIfam" id="NF007911">
    <property type="entry name" value="PRK10624.1"/>
    <property type="match status" value="1"/>
</dbReference>
<dbReference type="InterPro" id="IPR056798">
    <property type="entry name" value="ADH_Fe_C"/>
</dbReference>
<organism evidence="4 5">
    <name type="scientific">Vagococcus carniphilus</name>
    <dbReference type="NCBI Taxonomy" id="218144"/>
    <lineage>
        <taxon>Bacteria</taxon>
        <taxon>Bacillati</taxon>
        <taxon>Bacillota</taxon>
        <taxon>Bacilli</taxon>
        <taxon>Lactobacillales</taxon>
        <taxon>Enterococcaceae</taxon>
        <taxon>Vagococcus</taxon>
    </lineage>
</organism>
<dbReference type="Proteomes" id="UP001268577">
    <property type="component" value="Unassembled WGS sequence"/>
</dbReference>
<feature type="domain" description="Fe-containing alcohol dehydrogenase-like C-terminal" evidence="3">
    <location>
        <begin position="191"/>
        <end position="383"/>
    </location>
</feature>
<evidence type="ECO:0000313" key="4">
    <source>
        <dbReference type="EMBL" id="MDT2832527.1"/>
    </source>
</evidence>
<evidence type="ECO:0000256" key="1">
    <source>
        <dbReference type="ARBA" id="ARBA00023002"/>
    </source>
</evidence>
<evidence type="ECO:0000313" key="5">
    <source>
        <dbReference type="Proteomes" id="UP001268577"/>
    </source>
</evidence>
<proteinExistence type="predicted"/>
<feature type="domain" description="Alcohol dehydrogenase iron-type/glycerol dehydrogenase GldA" evidence="2">
    <location>
        <begin position="12"/>
        <end position="178"/>
    </location>
</feature>
<protein>
    <submittedName>
        <fullName evidence="4">Lactaldehyde reductase</fullName>
        <ecNumber evidence="4">1.1.1.77</ecNumber>
    </submittedName>
</protein>
<name>A0AAW8U412_9ENTE</name>
<reference evidence="4" key="1">
    <citation type="submission" date="2023-03" db="EMBL/GenBank/DDBJ databases">
        <authorList>
            <person name="Shen W."/>
            <person name="Cai J."/>
        </authorList>
    </citation>
    <scope>NUCLEOTIDE SEQUENCE</scope>
    <source>
        <strain evidence="4">P96-3</strain>
    </source>
</reference>
<dbReference type="InterPro" id="IPR001670">
    <property type="entry name" value="ADH_Fe/GldA"/>
</dbReference>
<dbReference type="AlphaFoldDB" id="A0AAW8U412"/>
<dbReference type="EMBL" id="JARQBZ010000001">
    <property type="protein sequence ID" value="MDT2832527.1"/>
    <property type="molecule type" value="Genomic_DNA"/>
</dbReference>
<dbReference type="Pfam" id="PF00465">
    <property type="entry name" value="Fe-ADH"/>
    <property type="match status" value="1"/>
</dbReference>
<dbReference type="Gene3D" id="1.20.1090.10">
    <property type="entry name" value="Dehydroquinate synthase-like - alpha domain"/>
    <property type="match status" value="1"/>
</dbReference>
<sequence length="384" mass="41415">MTVNRMILNETSYFGKGAINEVTQEINKRGFKNILIVTDKELVKIGLTKKVTQLLDQEKIAYNVFDGIVPNPSIEDVQAGVAFAKESKSDCLIAIGGGSPIDTAKAIGIIITNPEFEDVISLEGVADTKKPALPILAIPTTSGTAAEVTINYVITDKKNNRKFVCVDPHDIPVVSFVDSDMMMGMPKSLCAATGMDAMTHAIEGFITPGAWEMSDMLHLKAIEIIGSSLRASVNGDQDSREKMALAQYLAGMGFSNVGLGLVHGMAHPLSAWYDVPHGVACASLLPTVMAFNKEYTDEKYREIAKVLGINGAETMLLDEVRDRAVEAIQKLSTDVGIPSTISELGVRKEDLPAIAKDALNDVCTPGNPREVTIEEIISLYESLL</sequence>
<dbReference type="InterPro" id="IPR018211">
    <property type="entry name" value="ADH_Fe_CS"/>
</dbReference>
<dbReference type="PANTHER" id="PTHR11496:SF106">
    <property type="entry name" value="LACTALDEHYDE REDUCTASE"/>
    <property type="match status" value="1"/>
</dbReference>
<dbReference type="InterPro" id="IPR039697">
    <property type="entry name" value="Alcohol_dehydrogenase_Fe"/>
</dbReference>
<accession>A0AAW8U412</accession>
<dbReference type="InterPro" id="IPR013460">
    <property type="entry name" value="Lactal_redase"/>
</dbReference>
<keyword evidence="1 4" id="KW-0560">Oxidoreductase</keyword>
<dbReference type="PROSITE" id="PS00913">
    <property type="entry name" value="ADH_IRON_1"/>
    <property type="match status" value="1"/>
</dbReference>
<dbReference type="NCBIfam" id="TIGR02638">
    <property type="entry name" value="lactal_redase"/>
    <property type="match status" value="1"/>
</dbReference>
<comment type="caution">
    <text evidence="4">The sequence shown here is derived from an EMBL/GenBank/DDBJ whole genome shotgun (WGS) entry which is preliminary data.</text>
</comment>
<dbReference type="PANTHER" id="PTHR11496">
    <property type="entry name" value="ALCOHOL DEHYDROGENASE"/>
    <property type="match status" value="1"/>
</dbReference>